<dbReference type="EMBL" id="LBMM01003113">
    <property type="protein sequence ID" value="KMQ93947.1"/>
    <property type="molecule type" value="Genomic_DNA"/>
</dbReference>
<protein>
    <recommendedName>
        <fullName evidence="7">CCHC-type domain-containing protein</fullName>
    </recommendedName>
</protein>
<dbReference type="SMART" id="SM00513">
    <property type="entry name" value="SAP"/>
    <property type="match status" value="1"/>
</dbReference>
<evidence type="ECO:0000259" key="3">
    <source>
        <dbReference type="PROSITE" id="PS50158"/>
    </source>
</evidence>
<evidence type="ECO:0000259" key="4">
    <source>
        <dbReference type="PROSITE" id="PS50800"/>
    </source>
</evidence>
<dbReference type="Gene3D" id="1.10.720.30">
    <property type="entry name" value="SAP domain"/>
    <property type="match status" value="1"/>
</dbReference>
<dbReference type="GO" id="GO:0008270">
    <property type="term" value="F:zinc ion binding"/>
    <property type="evidence" value="ECO:0007669"/>
    <property type="project" value="UniProtKB-KW"/>
</dbReference>
<name>A0A0J7KU25_LASNI</name>
<dbReference type="PaxDb" id="67767-A0A0J7KU25"/>
<accession>A0A0J7KU25</accession>
<gene>
    <name evidence="5" type="ORF">RF55_5920</name>
</gene>
<keyword evidence="1" id="KW-0863">Zinc-finger</keyword>
<evidence type="ECO:0000313" key="6">
    <source>
        <dbReference type="Proteomes" id="UP000036403"/>
    </source>
</evidence>
<dbReference type="Pfam" id="PF00098">
    <property type="entry name" value="zf-CCHC"/>
    <property type="match status" value="1"/>
</dbReference>
<dbReference type="AlphaFoldDB" id="A0A0J7KU25"/>
<dbReference type="PROSITE" id="PS50158">
    <property type="entry name" value="ZF_CCHC"/>
    <property type="match status" value="1"/>
</dbReference>
<evidence type="ECO:0008006" key="7">
    <source>
        <dbReference type="Google" id="ProtNLM"/>
    </source>
</evidence>
<feature type="domain" description="CCHC-type" evidence="3">
    <location>
        <begin position="352"/>
        <end position="367"/>
    </location>
</feature>
<comment type="caution">
    <text evidence="5">The sequence shown here is derived from an EMBL/GenBank/DDBJ whole genome shotgun (WGS) entry which is preliminary data.</text>
</comment>
<dbReference type="InterPro" id="IPR036875">
    <property type="entry name" value="Znf_CCHC_sf"/>
</dbReference>
<dbReference type="Proteomes" id="UP000036403">
    <property type="component" value="Unassembled WGS sequence"/>
</dbReference>
<sequence>MVKETEDSTLTLNDYTVVRLKDFLHHLGLKITGSKAELIQRLTDANKQAGRDAMYVPDISDEPDEPEYLMSHEEIQQDEAREAANIRLRGTIPRETTREIPDDVQREMDLLRRERDLLERELSLTRREINASPLSASSSGGRSAASSMSIRAIGDLLSEFHGDDTFWKWEKQIQLLRTTYNLDDNSTRVLISSRLKDKALGWFHSKPDHLQLSVDNLLDRMKEMFDLRPTKLTLRRSFERRTWQSKESFSDYFHDKVILANRVPIDDEELIDYIIDGIPDIRLRDQARVQRFSTKSNLLEAFRGLKLRYDFKTFHEKNDKFNNNKTNKEVVATKSENIPTKSDEAARAARTCYNCKKSGHISKNCRQPKRQTTELNEEKESTAQHNTPKEATAATTTSVIQSPLENPPFMVQIKYSISDALNNTCDYKVMAMIDSGSPALSKQI</sequence>
<keyword evidence="6" id="KW-1185">Reference proteome</keyword>
<dbReference type="InterPro" id="IPR001878">
    <property type="entry name" value="Znf_CCHC"/>
</dbReference>
<dbReference type="Pfam" id="PF02037">
    <property type="entry name" value="SAP"/>
    <property type="match status" value="1"/>
</dbReference>
<dbReference type="Gene3D" id="4.10.60.10">
    <property type="entry name" value="Zinc finger, CCHC-type"/>
    <property type="match status" value="1"/>
</dbReference>
<organism evidence="5 6">
    <name type="scientific">Lasius niger</name>
    <name type="common">Black garden ant</name>
    <dbReference type="NCBI Taxonomy" id="67767"/>
    <lineage>
        <taxon>Eukaryota</taxon>
        <taxon>Metazoa</taxon>
        <taxon>Ecdysozoa</taxon>
        <taxon>Arthropoda</taxon>
        <taxon>Hexapoda</taxon>
        <taxon>Insecta</taxon>
        <taxon>Pterygota</taxon>
        <taxon>Neoptera</taxon>
        <taxon>Endopterygota</taxon>
        <taxon>Hymenoptera</taxon>
        <taxon>Apocrita</taxon>
        <taxon>Aculeata</taxon>
        <taxon>Formicoidea</taxon>
        <taxon>Formicidae</taxon>
        <taxon>Formicinae</taxon>
        <taxon>Lasius</taxon>
        <taxon>Lasius</taxon>
    </lineage>
</organism>
<dbReference type="SMART" id="SM00343">
    <property type="entry name" value="ZnF_C2HC"/>
    <property type="match status" value="1"/>
</dbReference>
<dbReference type="GO" id="GO:0003676">
    <property type="term" value="F:nucleic acid binding"/>
    <property type="evidence" value="ECO:0007669"/>
    <property type="project" value="InterPro"/>
</dbReference>
<feature type="domain" description="SAP" evidence="4">
    <location>
        <begin position="12"/>
        <end position="46"/>
    </location>
</feature>
<keyword evidence="1" id="KW-0862">Zinc</keyword>
<dbReference type="SUPFAM" id="SSF68906">
    <property type="entry name" value="SAP domain"/>
    <property type="match status" value="1"/>
</dbReference>
<dbReference type="PROSITE" id="PS50800">
    <property type="entry name" value="SAP"/>
    <property type="match status" value="1"/>
</dbReference>
<dbReference type="SUPFAM" id="SSF57756">
    <property type="entry name" value="Retrovirus zinc finger-like domains"/>
    <property type="match status" value="1"/>
</dbReference>
<proteinExistence type="predicted"/>
<feature type="region of interest" description="Disordered" evidence="2">
    <location>
        <begin position="366"/>
        <end position="398"/>
    </location>
</feature>
<evidence type="ECO:0000313" key="5">
    <source>
        <dbReference type="EMBL" id="KMQ93947.1"/>
    </source>
</evidence>
<dbReference type="OrthoDB" id="7699516at2759"/>
<dbReference type="InterPro" id="IPR036361">
    <property type="entry name" value="SAP_dom_sf"/>
</dbReference>
<reference evidence="5 6" key="1">
    <citation type="submission" date="2015-04" db="EMBL/GenBank/DDBJ databases">
        <title>Lasius niger genome sequencing.</title>
        <authorList>
            <person name="Konorov E.A."/>
            <person name="Nikitin M.A."/>
            <person name="Kirill M.V."/>
            <person name="Chang P."/>
        </authorList>
    </citation>
    <scope>NUCLEOTIDE SEQUENCE [LARGE SCALE GENOMIC DNA]</scope>
    <source>
        <tissue evidence="5">Whole</tissue>
    </source>
</reference>
<evidence type="ECO:0000256" key="2">
    <source>
        <dbReference type="SAM" id="MobiDB-lite"/>
    </source>
</evidence>
<keyword evidence="1" id="KW-0479">Metal-binding</keyword>
<dbReference type="InterPro" id="IPR003034">
    <property type="entry name" value="SAP_dom"/>
</dbReference>
<evidence type="ECO:0000256" key="1">
    <source>
        <dbReference type="PROSITE-ProRule" id="PRU00047"/>
    </source>
</evidence>